<keyword evidence="3" id="KW-0804">Transcription</keyword>
<dbReference type="InterPro" id="IPR036388">
    <property type="entry name" value="WH-like_DNA-bd_sf"/>
</dbReference>
<dbReference type="Proteomes" id="UP001589532">
    <property type="component" value="Unassembled WGS sequence"/>
</dbReference>
<evidence type="ECO:0000256" key="1">
    <source>
        <dbReference type="ARBA" id="ARBA00022737"/>
    </source>
</evidence>
<dbReference type="Gene3D" id="1.25.40.10">
    <property type="entry name" value="Tetratricopeptide repeat domain"/>
    <property type="match status" value="1"/>
</dbReference>
<protein>
    <submittedName>
        <fullName evidence="5">BTAD domain-containing putative transcriptional regulator</fullName>
    </submittedName>
</protein>
<dbReference type="InterPro" id="IPR027417">
    <property type="entry name" value="P-loop_NTPase"/>
</dbReference>
<feature type="domain" description="Bacterial transcriptional activator" evidence="4">
    <location>
        <begin position="97"/>
        <end position="242"/>
    </location>
</feature>
<accession>A0ABV5S0S3</accession>
<evidence type="ECO:0000256" key="3">
    <source>
        <dbReference type="ARBA" id="ARBA00023163"/>
    </source>
</evidence>
<comment type="caution">
    <text evidence="5">The sequence shown here is derived from an EMBL/GenBank/DDBJ whole genome shotgun (WGS) entry which is preliminary data.</text>
</comment>
<dbReference type="SUPFAM" id="SSF48452">
    <property type="entry name" value="TPR-like"/>
    <property type="match status" value="1"/>
</dbReference>
<keyword evidence="1" id="KW-0677">Repeat</keyword>
<dbReference type="PANTHER" id="PTHR35807">
    <property type="entry name" value="TRANSCRIPTIONAL REGULATOR REDD-RELATED"/>
    <property type="match status" value="1"/>
</dbReference>
<dbReference type="InterPro" id="IPR016032">
    <property type="entry name" value="Sig_transdc_resp-reg_C-effctor"/>
</dbReference>
<dbReference type="InterPro" id="IPR042197">
    <property type="entry name" value="Apaf_helical"/>
</dbReference>
<dbReference type="SUPFAM" id="SSF52540">
    <property type="entry name" value="P-loop containing nucleoside triphosphate hydrolases"/>
    <property type="match status" value="1"/>
</dbReference>
<dbReference type="CDD" id="cd15831">
    <property type="entry name" value="BTAD"/>
    <property type="match status" value="1"/>
</dbReference>
<proteinExistence type="predicted"/>
<dbReference type="SUPFAM" id="SSF46894">
    <property type="entry name" value="C-terminal effector domain of the bipartite response regulators"/>
    <property type="match status" value="1"/>
</dbReference>
<dbReference type="RefSeq" id="WP_344995950.1">
    <property type="nucleotide sequence ID" value="NZ_BAAAXV010000008.1"/>
</dbReference>
<dbReference type="Gene3D" id="1.10.10.10">
    <property type="entry name" value="Winged helix-like DNA-binding domain superfamily/Winged helix DNA-binding domain"/>
    <property type="match status" value="1"/>
</dbReference>
<dbReference type="Pfam" id="PF03704">
    <property type="entry name" value="BTAD"/>
    <property type="match status" value="1"/>
</dbReference>
<dbReference type="PRINTS" id="PR00364">
    <property type="entry name" value="DISEASERSIST"/>
</dbReference>
<dbReference type="InterPro" id="IPR051677">
    <property type="entry name" value="AfsR-DnrI-RedD_regulator"/>
</dbReference>
<reference evidence="5 6" key="1">
    <citation type="submission" date="2024-09" db="EMBL/GenBank/DDBJ databases">
        <authorList>
            <person name="Sun Q."/>
            <person name="Mori K."/>
        </authorList>
    </citation>
    <scope>NUCLEOTIDE SEQUENCE [LARGE SCALE GENOMIC DNA]</scope>
    <source>
        <strain evidence="5 6">JCM 3143</strain>
    </source>
</reference>
<dbReference type="Gene3D" id="3.40.50.300">
    <property type="entry name" value="P-loop containing nucleotide triphosphate hydrolases"/>
    <property type="match status" value="1"/>
</dbReference>
<dbReference type="PANTHER" id="PTHR35807:SF1">
    <property type="entry name" value="TRANSCRIPTIONAL REGULATOR REDD"/>
    <property type="match status" value="1"/>
</dbReference>
<organism evidence="5 6">
    <name type="scientific">Nonomuraea helvata</name>
    <dbReference type="NCBI Taxonomy" id="37484"/>
    <lineage>
        <taxon>Bacteria</taxon>
        <taxon>Bacillati</taxon>
        <taxon>Actinomycetota</taxon>
        <taxon>Actinomycetes</taxon>
        <taxon>Streptosporangiales</taxon>
        <taxon>Streptosporangiaceae</taxon>
        <taxon>Nonomuraea</taxon>
    </lineage>
</organism>
<keyword evidence="2" id="KW-0805">Transcription regulation</keyword>
<dbReference type="Gene3D" id="1.10.8.430">
    <property type="entry name" value="Helical domain of apoptotic protease-activating factors"/>
    <property type="match status" value="1"/>
</dbReference>
<gene>
    <name evidence="5" type="ORF">ACFFSA_13975</name>
</gene>
<sequence length="635" mass="68469">MRLQVLGPIRVWTGSDWVSVPGSRPRTLLALLTMGAGRPVTTAHMIAELWPAKPPTTAATLIRGYILQLRRALGGLAGETVLTRASGYELRCAADATDVARFDALTARGRAALAKGAAEEAHLLLTQALALWRGEPYSDALLTTAVSAEVSRLDERRLTATEARIEAGLLQGHGPELIQELQGLTGEHPLREGLWGQLMRALYAADRRADALESYRRARQVLVEELGLEPGPDLQELHHAILEGRSLPGPGASARPVAILSAGQEGPASASPPLELPRDVPAFTGRQKDLASLQRRMTGSDGPGAVVITGGGGMGKSALAIHLAHLLRNHFPGGCLYVDLQGSRETLKPLQPAEALGRMLRALGVAPSDVPTETAEAAARFRSLTTDRGMLVLLDNAVDGAQVAPLLPGERCGVVSTSRRSLTSLGHAVHHLNALSEQESLTMLGGLAGDDRVAAEPDAALRIVRYCEGLPLALRIVAARLTSRPRWPLRWLADKLENEQHRLDELQAEDLSLRSSFAVSLRDLEGDPSREDLTRLLCLLALSRHLHVTIPLAATVADTALDQTEELLDKLLDARLLDSPEPGRYHMPHLLRLFAEKQAVHHHISHKSEPAHQPRNALLAAMEQEDSALQLIPNC</sequence>
<dbReference type="Pfam" id="PF00931">
    <property type="entry name" value="NB-ARC"/>
    <property type="match status" value="1"/>
</dbReference>
<name>A0ABV5S0S3_9ACTN</name>
<keyword evidence="6" id="KW-1185">Reference proteome</keyword>
<dbReference type="SMART" id="SM01043">
    <property type="entry name" value="BTAD"/>
    <property type="match status" value="1"/>
</dbReference>
<dbReference type="InterPro" id="IPR005158">
    <property type="entry name" value="BTAD"/>
</dbReference>
<dbReference type="InterPro" id="IPR011990">
    <property type="entry name" value="TPR-like_helical_dom_sf"/>
</dbReference>
<evidence type="ECO:0000259" key="4">
    <source>
        <dbReference type="SMART" id="SM01043"/>
    </source>
</evidence>
<dbReference type="EMBL" id="JBHMBW010000011">
    <property type="protein sequence ID" value="MFB9624191.1"/>
    <property type="molecule type" value="Genomic_DNA"/>
</dbReference>
<dbReference type="InterPro" id="IPR002182">
    <property type="entry name" value="NB-ARC"/>
</dbReference>
<evidence type="ECO:0000256" key="2">
    <source>
        <dbReference type="ARBA" id="ARBA00023015"/>
    </source>
</evidence>
<evidence type="ECO:0000313" key="5">
    <source>
        <dbReference type="EMBL" id="MFB9624191.1"/>
    </source>
</evidence>
<evidence type="ECO:0000313" key="6">
    <source>
        <dbReference type="Proteomes" id="UP001589532"/>
    </source>
</evidence>